<dbReference type="GO" id="GO:0005840">
    <property type="term" value="C:ribosome"/>
    <property type="evidence" value="ECO:0007669"/>
    <property type="project" value="UniProtKB-KW"/>
</dbReference>
<reference evidence="3" key="1">
    <citation type="submission" date="2019-06" db="EMBL/GenBank/DDBJ databases">
        <title>Alistipes onderdonkii subsp. vulgaris subsp. nov., Alistipes dispar sp. nov. and Alistipes communis sp. nov., isolated from human faeces, and creation of Alistipes onderdonkii subsp. onderdonkii subsp. nov.</title>
        <authorList>
            <person name="Sakamoto M."/>
            <person name="Ikeyama N."/>
            <person name="Ogata Y."/>
            <person name="Suda W."/>
            <person name="Iino T."/>
            <person name="Hattori M."/>
            <person name="Ohkuma M."/>
        </authorList>
    </citation>
    <scope>NUCLEOTIDE SEQUENCE [LARGE SCALE GENOMIC DNA]</scope>
    <source>
        <strain evidence="3">5CBH24</strain>
    </source>
</reference>
<dbReference type="InterPro" id="IPR058240">
    <property type="entry name" value="rSAM_sf"/>
</dbReference>
<dbReference type="Pfam" id="PF18693">
    <property type="entry name" value="TRAM_2"/>
    <property type="match status" value="1"/>
</dbReference>
<keyword evidence="1" id="KW-0004">4Fe-4S</keyword>
<keyword evidence="1" id="KW-0408">Iron</keyword>
<organism evidence="2 3">
    <name type="scientific">Alistipes communis</name>
    <dbReference type="NCBI Taxonomy" id="2585118"/>
    <lineage>
        <taxon>Bacteria</taxon>
        <taxon>Pseudomonadati</taxon>
        <taxon>Bacteroidota</taxon>
        <taxon>Bacteroidia</taxon>
        <taxon>Bacteroidales</taxon>
        <taxon>Rikenellaceae</taxon>
        <taxon>Alistipes</taxon>
    </lineage>
</organism>
<feature type="binding site" evidence="1">
    <location>
        <position position="144"/>
    </location>
    <ligand>
        <name>[4Fe-4S] cluster</name>
        <dbReference type="ChEBI" id="CHEBI:49883"/>
        <label>2</label>
        <note>4Fe-4S-S-AdoMet</note>
    </ligand>
</feature>
<accession>A0A4Y1XRQ7</accession>
<accession>A0A4Y1WSD2</accession>
<dbReference type="NCBIfam" id="TIGR00089">
    <property type="entry name" value="MiaB/RimO family radical SAM methylthiotransferase"/>
    <property type="match status" value="1"/>
</dbReference>
<dbReference type="GO" id="GO:0035599">
    <property type="term" value="F:aspartic acid methylthiotransferase activity"/>
    <property type="evidence" value="ECO:0007669"/>
    <property type="project" value="TreeGrafter"/>
</dbReference>
<dbReference type="NCBIfam" id="TIGR01125">
    <property type="entry name" value="30S ribosomal protein S12 methylthiotransferase RimO"/>
    <property type="match status" value="1"/>
</dbReference>
<dbReference type="SFLD" id="SFLDG01082">
    <property type="entry name" value="B12-binding_domain_containing"/>
    <property type="match status" value="1"/>
</dbReference>
<keyword evidence="1" id="KW-0963">Cytoplasm</keyword>
<feature type="binding site" evidence="1">
    <location>
        <position position="49"/>
    </location>
    <ligand>
        <name>[4Fe-4S] cluster</name>
        <dbReference type="ChEBI" id="CHEBI:49883"/>
        <label>1</label>
    </ligand>
</feature>
<dbReference type="GO" id="GO:0046872">
    <property type="term" value="F:metal ion binding"/>
    <property type="evidence" value="ECO:0007669"/>
    <property type="project" value="UniProtKB-KW"/>
</dbReference>
<dbReference type="HAMAP" id="MF_01865">
    <property type="entry name" value="MTTase_RimO"/>
    <property type="match status" value="1"/>
</dbReference>
<dbReference type="Gene3D" id="3.80.30.20">
    <property type="entry name" value="tm_1862 like domain"/>
    <property type="match status" value="1"/>
</dbReference>
<dbReference type="STRING" id="1118061.GCA_000311925_02588"/>
<dbReference type="GO" id="GO:0103039">
    <property type="term" value="F:protein methylthiotransferase activity"/>
    <property type="evidence" value="ECO:0007669"/>
    <property type="project" value="UniProtKB-EC"/>
</dbReference>
<accession>A0A3D3YKZ2</accession>
<keyword evidence="1" id="KW-0411">Iron-sulfur</keyword>
<gene>
    <name evidence="1 2" type="primary">rimO</name>
    <name evidence="2" type="ORF">A5CBH24_07770</name>
</gene>
<dbReference type="OrthoDB" id="9805215at2"/>
<dbReference type="SFLD" id="SFLDF00274">
    <property type="entry name" value="ribosomal_protein_S12_methylth"/>
    <property type="match status" value="1"/>
</dbReference>
<dbReference type="InterPro" id="IPR023404">
    <property type="entry name" value="rSAM_horseshoe"/>
</dbReference>
<dbReference type="FunFam" id="3.80.30.20:FF:000001">
    <property type="entry name" value="tRNA-2-methylthio-N(6)-dimethylallyladenosine synthase 2"/>
    <property type="match status" value="1"/>
</dbReference>
<dbReference type="AlphaFoldDB" id="A0A3D3YKZ2"/>
<evidence type="ECO:0000313" key="3">
    <source>
        <dbReference type="Proteomes" id="UP000318946"/>
    </source>
</evidence>
<keyword evidence="2" id="KW-0689">Ribosomal protein</keyword>
<comment type="cofactor">
    <cofactor evidence="1">
        <name>[4Fe-4S] cluster</name>
        <dbReference type="ChEBI" id="CHEBI:49883"/>
    </cofactor>
    <text evidence="1">Binds 2 [4Fe-4S] clusters. One cluster is coordinated with 3 cysteines and an exchangeable S-adenosyl-L-methionine.</text>
</comment>
<evidence type="ECO:0000313" key="2">
    <source>
        <dbReference type="EMBL" id="BBL03464.1"/>
    </source>
</evidence>
<dbReference type="PROSITE" id="PS51449">
    <property type="entry name" value="MTTASE_N"/>
    <property type="match status" value="1"/>
</dbReference>
<keyword evidence="1" id="KW-0479">Metal-binding</keyword>
<dbReference type="InterPro" id="IPR012340">
    <property type="entry name" value="NA-bd_OB-fold"/>
</dbReference>
<dbReference type="GO" id="GO:0005829">
    <property type="term" value="C:cytosol"/>
    <property type="evidence" value="ECO:0007669"/>
    <property type="project" value="TreeGrafter"/>
</dbReference>
<keyword evidence="1" id="KW-0949">S-adenosyl-L-methionine</keyword>
<name>A0A3D3YKZ2_9BACT</name>
<feature type="binding site" evidence="1">
    <location>
        <position position="148"/>
    </location>
    <ligand>
        <name>[4Fe-4S] cluster</name>
        <dbReference type="ChEBI" id="CHEBI:49883"/>
        <label>2</label>
        <note>4Fe-4S-S-AdoMet</note>
    </ligand>
</feature>
<comment type="catalytic activity">
    <reaction evidence="1">
        <text>L-aspartate(89)-[ribosomal protein uS12]-hydrogen + (sulfur carrier)-SH + AH2 + 2 S-adenosyl-L-methionine = 3-methylsulfanyl-L-aspartate(89)-[ribosomal protein uS12]-hydrogen + (sulfur carrier)-H + 5'-deoxyadenosine + L-methionine + A + S-adenosyl-L-homocysteine + 2 H(+)</text>
        <dbReference type="Rhea" id="RHEA:37087"/>
        <dbReference type="Rhea" id="RHEA-COMP:10460"/>
        <dbReference type="Rhea" id="RHEA-COMP:10461"/>
        <dbReference type="Rhea" id="RHEA-COMP:14737"/>
        <dbReference type="Rhea" id="RHEA-COMP:14739"/>
        <dbReference type="ChEBI" id="CHEBI:13193"/>
        <dbReference type="ChEBI" id="CHEBI:15378"/>
        <dbReference type="ChEBI" id="CHEBI:17319"/>
        <dbReference type="ChEBI" id="CHEBI:17499"/>
        <dbReference type="ChEBI" id="CHEBI:29917"/>
        <dbReference type="ChEBI" id="CHEBI:29961"/>
        <dbReference type="ChEBI" id="CHEBI:57844"/>
        <dbReference type="ChEBI" id="CHEBI:57856"/>
        <dbReference type="ChEBI" id="CHEBI:59789"/>
        <dbReference type="ChEBI" id="CHEBI:64428"/>
        <dbReference type="ChEBI" id="CHEBI:73599"/>
        <dbReference type="EC" id="2.8.4.4"/>
    </reaction>
</comment>
<dbReference type="SUPFAM" id="SSF102114">
    <property type="entry name" value="Radical SAM enzymes"/>
    <property type="match status" value="1"/>
</dbReference>
<dbReference type="SFLD" id="SFLDS00029">
    <property type="entry name" value="Radical_SAM"/>
    <property type="match status" value="1"/>
</dbReference>
<dbReference type="InterPro" id="IPR013848">
    <property type="entry name" value="Methylthiotransferase_N"/>
</dbReference>
<dbReference type="GO" id="GO:0006400">
    <property type="term" value="P:tRNA modification"/>
    <property type="evidence" value="ECO:0007669"/>
    <property type="project" value="InterPro"/>
</dbReference>
<proteinExistence type="inferred from homology"/>
<feature type="binding site" evidence="1">
    <location>
        <position position="151"/>
    </location>
    <ligand>
        <name>[4Fe-4S] cluster</name>
        <dbReference type="ChEBI" id="CHEBI:49883"/>
        <label>2</label>
        <note>4Fe-4S-S-AdoMet</note>
    </ligand>
</feature>
<dbReference type="InterPro" id="IPR005839">
    <property type="entry name" value="Methylthiotransferase"/>
</dbReference>
<dbReference type="CDD" id="cd01335">
    <property type="entry name" value="Radical_SAM"/>
    <property type="match status" value="1"/>
</dbReference>
<feature type="binding site" evidence="1">
    <location>
        <position position="11"/>
    </location>
    <ligand>
        <name>[4Fe-4S] cluster</name>
        <dbReference type="ChEBI" id="CHEBI:49883"/>
        <label>1</label>
    </ligand>
</feature>
<dbReference type="InterPro" id="IPR005840">
    <property type="entry name" value="Ribosomal_uS12_MeSTrfase_RimO"/>
</dbReference>
<keyword evidence="1 2" id="KW-0808">Transferase</keyword>
<keyword evidence="3" id="KW-1185">Reference proteome</keyword>
<comment type="similarity">
    <text evidence="1">Belongs to the methylthiotransferase family. RimO subfamily.</text>
</comment>
<keyword evidence="2" id="KW-0687">Ribonucleoprotein</keyword>
<dbReference type="Gene3D" id="2.40.50.140">
    <property type="entry name" value="Nucleic acid-binding proteins"/>
    <property type="match status" value="1"/>
</dbReference>
<evidence type="ECO:0000256" key="1">
    <source>
        <dbReference type="HAMAP-Rule" id="MF_01865"/>
    </source>
</evidence>
<dbReference type="KEGG" id="acou:A5CBH24_07770"/>
<dbReference type="GO" id="GO:0051539">
    <property type="term" value="F:4 iron, 4 sulfur cluster binding"/>
    <property type="evidence" value="ECO:0007669"/>
    <property type="project" value="UniProtKB-UniRule"/>
</dbReference>
<comment type="subcellular location">
    <subcellularLocation>
        <location evidence="1">Cytoplasm</location>
    </subcellularLocation>
</comment>
<dbReference type="InterPro" id="IPR002792">
    <property type="entry name" value="TRAM_dom"/>
</dbReference>
<dbReference type="InterPro" id="IPR007197">
    <property type="entry name" value="rSAM"/>
</dbReference>
<dbReference type="PROSITE" id="PS51918">
    <property type="entry name" value="RADICAL_SAM"/>
    <property type="match status" value="1"/>
</dbReference>
<dbReference type="Gene3D" id="3.40.50.12160">
    <property type="entry name" value="Methylthiotransferase, N-terminal domain"/>
    <property type="match status" value="1"/>
</dbReference>
<dbReference type="RefSeq" id="WP_141412271.1">
    <property type="nucleotide sequence ID" value="NZ_AP019735.1"/>
</dbReference>
<feature type="binding site" evidence="1">
    <location>
        <position position="83"/>
    </location>
    <ligand>
        <name>[4Fe-4S] cluster</name>
        <dbReference type="ChEBI" id="CHEBI:49883"/>
        <label>1</label>
    </ligand>
</feature>
<dbReference type="Proteomes" id="UP000318946">
    <property type="component" value="Chromosome"/>
</dbReference>
<dbReference type="GeneID" id="78341493"/>
<dbReference type="SFLD" id="SFLDG01061">
    <property type="entry name" value="methylthiotransferase"/>
    <property type="match status" value="1"/>
</dbReference>
<dbReference type="Pfam" id="PF00919">
    <property type="entry name" value="UPF0004"/>
    <property type="match status" value="1"/>
</dbReference>
<protein>
    <recommendedName>
        <fullName evidence="1">Ribosomal protein uS12 methylthiotransferase RimO</fullName>
        <shortName evidence="1">uS12 MTTase</shortName>
        <shortName evidence="1">uS12 methylthiotransferase</shortName>
        <ecNumber evidence="1">2.8.4.4</ecNumber>
    </recommendedName>
    <alternativeName>
        <fullName evidence="1">Ribosomal protein uS12 (aspartate-C(3))-methylthiotransferase</fullName>
    </alternativeName>
    <alternativeName>
        <fullName evidence="1">Ribosome maturation factor RimO</fullName>
    </alternativeName>
</protein>
<dbReference type="PANTHER" id="PTHR43837:SF1">
    <property type="entry name" value="RIBOSOMAL PROTEIN US12 METHYLTHIOTRANSFERASE RIMO"/>
    <property type="match status" value="1"/>
</dbReference>
<comment type="function">
    <text evidence="1">Catalyzes the methylthiolation of an aspartic acid residue of ribosomal protein uS12.</text>
</comment>
<dbReference type="Pfam" id="PF04055">
    <property type="entry name" value="Radical_SAM"/>
    <property type="match status" value="1"/>
</dbReference>
<dbReference type="SMART" id="SM00729">
    <property type="entry name" value="Elp3"/>
    <property type="match status" value="1"/>
</dbReference>
<dbReference type="PANTHER" id="PTHR43837">
    <property type="entry name" value="RIBOSOMAL PROTEIN S12 METHYLTHIOTRANSFERASE RIMO"/>
    <property type="match status" value="1"/>
</dbReference>
<dbReference type="InterPro" id="IPR038135">
    <property type="entry name" value="Methylthiotransferase_N_sf"/>
</dbReference>
<dbReference type="InterPro" id="IPR006638">
    <property type="entry name" value="Elp3/MiaA/NifB-like_rSAM"/>
</dbReference>
<dbReference type="EC" id="2.8.4.4" evidence="1"/>
<dbReference type="EMBL" id="AP019735">
    <property type="protein sequence ID" value="BBL03464.1"/>
    <property type="molecule type" value="Genomic_DNA"/>
</dbReference>
<sequence>MKKINVITLGCSKNTVDSEHLMAQLAAAGYTVAADSDRTDARVVVVNTCGFIGDAKQESIDMILRAAAAKQAGRIDRLFVVGCLSERYADELRPELPEVDEFFGVKDWEGVVRALGGEWRSDLATERRLTTPRHYAYLKIGEGCDWKCGYCAIPLIRGPHVSVPMEQVLDEARRLAAGGVRELMVIAQDTTYYGVDLYGRRRLADLLTELCRIGGIEWIRLHYAYPTGFPDDVIEVMAHEPKICKYLDIPFQHISDAQLKAMKRRHTKADAYRLVERLRAAVPDIALRTTLLVGYPGETEADFAELLQFVDDVRFDRLGVFAYSEEEGTYSALHLKDDVPDEVKRRRVERIMERQKAISLDNNLRRVGRTERVVVDARQGDYYVCRTQYDSPEVDQELLIPAGGRRLRRGCFYEARITAAEEYDLYGELTERRKR</sequence>